<gene>
    <name evidence="2" type="ORF">GFH48_34605</name>
</gene>
<sequence length="225" mass="24892">MYVPRHFAPTDENVRRLLHHHGAADLITVTEDGLQATLLPFVYDPGAGAHGSLIGHMARNNEQWTLPPDRRAMVIVRGPDAYVTPTWYPSKAEHHRQVPTWNYITAHVHGNLLVHDDPEWVEDQVRRLTDKHEAAAATPWSVDDAPVPYIQGQLRAIVGIELSITRVEAKFKLSQNRSPADIRGVVDGLRTRDQGQDDAMADAVQAHRPRRGGEGGLPVQDGSGG</sequence>
<dbReference type="SUPFAM" id="SSF50475">
    <property type="entry name" value="FMN-binding split barrel"/>
    <property type="match status" value="1"/>
</dbReference>
<dbReference type="PANTHER" id="PTHR35802">
    <property type="entry name" value="PROTEASE SYNTHASE AND SPORULATION PROTEIN PAI 2"/>
    <property type="match status" value="1"/>
</dbReference>
<dbReference type="RefSeq" id="WP_153291936.1">
    <property type="nucleotide sequence ID" value="NZ_CP045643.1"/>
</dbReference>
<dbReference type="AlphaFoldDB" id="A0A5Q0LMN3"/>
<organism evidence="2 3">
    <name type="scientific">Streptomyces fagopyri</name>
    <dbReference type="NCBI Taxonomy" id="2662397"/>
    <lineage>
        <taxon>Bacteria</taxon>
        <taxon>Bacillati</taxon>
        <taxon>Actinomycetota</taxon>
        <taxon>Actinomycetes</taxon>
        <taxon>Kitasatosporales</taxon>
        <taxon>Streptomycetaceae</taxon>
        <taxon>Streptomyces</taxon>
    </lineage>
</organism>
<dbReference type="EMBL" id="CP045643">
    <property type="protein sequence ID" value="QFZ77754.1"/>
    <property type="molecule type" value="Genomic_DNA"/>
</dbReference>
<evidence type="ECO:0000256" key="1">
    <source>
        <dbReference type="SAM" id="MobiDB-lite"/>
    </source>
</evidence>
<proteinExistence type="predicted"/>
<evidence type="ECO:0000313" key="3">
    <source>
        <dbReference type="Proteomes" id="UP000326179"/>
    </source>
</evidence>
<accession>A0A5Q0LMN3</accession>
<reference evidence="2 3" key="1">
    <citation type="submission" date="2019-10" db="EMBL/GenBank/DDBJ databases">
        <title>A novel species.</title>
        <authorList>
            <person name="Gao J."/>
        </authorList>
    </citation>
    <scope>NUCLEOTIDE SEQUENCE [LARGE SCALE GENOMIC DNA]</scope>
    <source>
        <strain evidence="2 3">QMT-28</strain>
    </source>
</reference>
<dbReference type="Proteomes" id="UP000326179">
    <property type="component" value="Chromosome"/>
</dbReference>
<protein>
    <submittedName>
        <fullName evidence="2">FMN-binding negative transcriptional regulator</fullName>
    </submittedName>
</protein>
<dbReference type="PIRSF" id="PIRSF010372">
    <property type="entry name" value="PaiB"/>
    <property type="match status" value="1"/>
</dbReference>
<name>A0A5Q0LMN3_9ACTN</name>
<feature type="region of interest" description="Disordered" evidence="1">
    <location>
        <begin position="190"/>
        <end position="225"/>
    </location>
</feature>
<dbReference type="PANTHER" id="PTHR35802:SF1">
    <property type="entry name" value="PROTEASE SYNTHASE AND SPORULATION PROTEIN PAI 2"/>
    <property type="match status" value="1"/>
</dbReference>
<evidence type="ECO:0000313" key="2">
    <source>
        <dbReference type="EMBL" id="QFZ77754.1"/>
    </source>
</evidence>
<dbReference type="Pfam" id="PF04299">
    <property type="entry name" value="FMN_bind_2"/>
    <property type="match status" value="1"/>
</dbReference>
<dbReference type="Gene3D" id="2.30.110.10">
    <property type="entry name" value="Electron Transport, Fmn-binding Protein, Chain A"/>
    <property type="match status" value="1"/>
</dbReference>
<dbReference type="InterPro" id="IPR007396">
    <property type="entry name" value="TR_PAI2-type"/>
</dbReference>
<dbReference type="InterPro" id="IPR012349">
    <property type="entry name" value="Split_barrel_FMN-bd"/>
</dbReference>
<keyword evidence="3" id="KW-1185">Reference proteome</keyword>
<dbReference type="KEGG" id="sfy:GFH48_34605"/>